<dbReference type="AlphaFoldDB" id="A0A6V7SPN7"/>
<dbReference type="EMBL" id="LR865391">
    <property type="protein sequence ID" value="CAD2100018.1"/>
    <property type="molecule type" value="Genomic_DNA"/>
</dbReference>
<gene>
    <name evidence="2" type="ORF">PVBDA_1301360</name>
</gene>
<feature type="compositionally biased region" description="Pro residues" evidence="1">
    <location>
        <begin position="1"/>
        <end position="11"/>
    </location>
</feature>
<sequence length="90" mass="10448">MPFRAPSPPPVTSKRRIRRRKPKPAFQTVPKLSKIEKLLYPHANEIKEDVTNWNNFCLVMNAMDSDDSDLEDHLSSFSPENEIMFPKSAY</sequence>
<reference evidence="2 3" key="1">
    <citation type="submission" date="2020-08" db="EMBL/GenBank/DDBJ databases">
        <authorList>
            <person name="Ramaprasad A."/>
        </authorList>
    </citation>
    <scope>NUCLEOTIDE SEQUENCE [LARGE SCALE GENOMIC DNA]</scope>
</reference>
<feature type="region of interest" description="Disordered" evidence="1">
    <location>
        <begin position="1"/>
        <end position="26"/>
    </location>
</feature>
<protein>
    <submittedName>
        <fullName evidence="2">Erythrocyte membrane associated protein 2, putative</fullName>
    </submittedName>
</protein>
<name>A0A6V7SPN7_PLAVN</name>
<dbReference type="VEuPathDB" id="PlasmoDB:PVBDA_1301360"/>
<evidence type="ECO:0000313" key="3">
    <source>
        <dbReference type="Proteomes" id="UP000515550"/>
    </source>
</evidence>
<evidence type="ECO:0000313" key="2">
    <source>
        <dbReference type="EMBL" id="CAD2100018.1"/>
    </source>
</evidence>
<accession>A0A6V7SPN7</accession>
<dbReference type="Proteomes" id="UP000515550">
    <property type="component" value="Chromosome PVBDA_13"/>
</dbReference>
<evidence type="ECO:0000256" key="1">
    <source>
        <dbReference type="SAM" id="MobiDB-lite"/>
    </source>
</evidence>
<proteinExistence type="predicted"/>
<organism evidence="2 3">
    <name type="scientific">Plasmodium vinckei brucechwatti</name>
    <dbReference type="NCBI Taxonomy" id="119398"/>
    <lineage>
        <taxon>Eukaryota</taxon>
        <taxon>Sar</taxon>
        <taxon>Alveolata</taxon>
        <taxon>Apicomplexa</taxon>
        <taxon>Aconoidasida</taxon>
        <taxon>Haemosporida</taxon>
        <taxon>Plasmodiidae</taxon>
        <taxon>Plasmodium</taxon>
        <taxon>Plasmodium (Vinckeia)</taxon>
    </lineage>
</organism>
<feature type="compositionally biased region" description="Basic residues" evidence="1">
    <location>
        <begin position="13"/>
        <end position="23"/>
    </location>
</feature>